<keyword evidence="3" id="KW-1185">Reference proteome</keyword>
<proteinExistence type="predicted"/>
<sequence>MKDIELFLEEGYGSGMGFNVMNYLDACPHIHFVSNKEAYTKDFVTVLRAPEKDQITRMKKGAILLSMLHYDTRPIRNKLLEKQGIIAFSMDGMIDDFGIRHIVDYYGTAFNGAEVALKELMRIRSKTSTIHVSIIGVGEVGLKAIKAFKNLSNTLKYPEGLSITVLTRSLINNETALKAILNETDILVDATSRVDTTKHILDNKTLGELPLESVILDLTADPYDEYLNPIQVKGFEGIPTGTLDKYVIYSGDSIYKTIPKGVDTTHRRVVVSCNAWPGVHPKKSMEHYGKQLIPFMRLIKNRGFEHVVFESASQQERILKRSQIEYFKAHGKALWPKKHA</sequence>
<organism evidence="2 3">
    <name type="scientific">Tepidibacter hydrothermalis</name>
    <dbReference type="NCBI Taxonomy" id="3036126"/>
    <lineage>
        <taxon>Bacteria</taxon>
        <taxon>Bacillati</taxon>
        <taxon>Bacillota</taxon>
        <taxon>Clostridia</taxon>
        <taxon>Peptostreptococcales</taxon>
        <taxon>Peptostreptococcaceae</taxon>
        <taxon>Tepidibacter</taxon>
    </lineage>
</organism>
<name>A0ABY8ED82_9FIRM</name>
<dbReference type="SUPFAM" id="SSF52283">
    <property type="entry name" value="Formate/glycerate dehydrogenase catalytic domain-like"/>
    <property type="match status" value="1"/>
</dbReference>
<dbReference type="Pfam" id="PF05222">
    <property type="entry name" value="AlaDh_PNT_N"/>
    <property type="match status" value="1"/>
</dbReference>
<dbReference type="Gene3D" id="3.40.50.720">
    <property type="entry name" value="NAD(P)-binding Rossmann-like Domain"/>
    <property type="match status" value="2"/>
</dbReference>
<accession>A0ABY8ED82</accession>
<evidence type="ECO:0000313" key="2">
    <source>
        <dbReference type="EMBL" id="WFD10886.1"/>
    </source>
</evidence>
<dbReference type="EMBL" id="CP120733">
    <property type="protein sequence ID" value="WFD10886.1"/>
    <property type="molecule type" value="Genomic_DNA"/>
</dbReference>
<gene>
    <name evidence="2" type="ORF">P4S50_02090</name>
</gene>
<protein>
    <submittedName>
        <fullName evidence="2">Alanine dehydrogenase</fullName>
    </submittedName>
</protein>
<evidence type="ECO:0000259" key="1">
    <source>
        <dbReference type="Pfam" id="PF05222"/>
    </source>
</evidence>
<reference evidence="2 3" key="1">
    <citation type="submission" date="2023-03" db="EMBL/GenBank/DDBJ databases">
        <title>Complete genome sequence of Tepidibacter sp. SWIR-1, isolated from a deep-sea hydrothermal vent.</title>
        <authorList>
            <person name="Li X."/>
        </authorList>
    </citation>
    <scope>NUCLEOTIDE SEQUENCE [LARGE SCALE GENOMIC DNA]</scope>
    <source>
        <strain evidence="2 3">SWIR-1</strain>
    </source>
</reference>
<dbReference type="RefSeq" id="WP_277732851.1">
    <property type="nucleotide sequence ID" value="NZ_CP120733.1"/>
</dbReference>
<evidence type="ECO:0000313" key="3">
    <source>
        <dbReference type="Proteomes" id="UP001222800"/>
    </source>
</evidence>
<feature type="domain" description="Alanine dehydrogenase/pyridine nucleotide transhydrogenase N-terminal" evidence="1">
    <location>
        <begin position="3"/>
        <end position="95"/>
    </location>
</feature>
<dbReference type="InterPro" id="IPR007886">
    <property type="entry name" value="AlaDH/PNT_N"/>
</dbReference>
<dbReference type="Proteomes" id="UP001222800">
    <property type="component" value="Chromosome"/>
</dbReference>